<dbReference type="NCBIfam" id="TIGR03725">
    <property type="entry name" value="T6A_YeaZ"/>
    <property type="match status" value="1"/>
</dbReference>
<dbReference type="CDD" id="cd24032">
    <property type="entry name" value="ASKHA_NBD_TsaB"/>
    <property type="match status" value="1"/>
</dbReference>
<dbReference type="InterPro" id="IPR022496">
    <property type="entry name" value="T6A_TsaB"/>
</dbReference>
<dbReference type="Gene3D" id="3.30.420.40">
    <property type="match status" value="2"/>
</dbReference>
<name>A0A7V0IAB8_DESA2</name>
<comment type="caution">
    <text evidence="2">The sequence shown here is derived from an EMBL/GenBank/DDBJ whole genome shotgun (WGS) entry which is preliminary data.</text>
</comment>
<accession>A0A7V0IAB8</accession>
<protein>
    <submittedName>
        <fullName evidence="2">tRNA (Adenosine(37)-N6)-threonylcarbamoyltransferase complex dimerization subunit type 1 TsaB</fullName>
    </submittedName>
</protein>
<dbReference type="SUPFAM" id="SSF53067">
    <property type="entry name" value="Actin-like ATPase domain"/>
    <property type="match status" value="2"/>
</dbReference>
<dbReference type="Pfam" id="PF00814">
    <property type="entry name" value="TsaD"/>
    <property type="match status" value="1"/>
</dbReference>
<evidence type="ECO:0000259" key="1">
    <source>
        <dbReference type="Pfam" id="PF00814"/>
    </source>
</evidence>
<dbReference type="PANTHER" id="PTHR11735">
    <property type="entry name" value="TRNA N6-ADENOSINE THREONYLCARBAMOYLTRANSFERASE"/>
    <property type="match status" value="1"/>
</dbReference>
<dbReference type="GO" id="GO:0005829">
    <property type="term" value="C:cytosol"/>
    <property type="evidence" value="ECO:0007669"/>
    <property type="project" value="TreeGrafter"/>
</dbReference>
<proteinExistence type="predicted"/>
<dbReference type="PANTHER" id="PTHR11735:SF11">
    <property type="entry name" value="TRNA THREONYLCARBAMOYLADENOSINE BIOSYNTHESIS PROTEIN TSAB"/>
    <property type="match status" value="1"/>
</dbReference>
<dbReference type="InterPro" id="IPR043129">
    <property type="entry name" value="ATPase_NBD"/>
</dbReference>
<reference evidence="2" key="1">
    <citation type="journal article" date="2020" name="mSystems">
        <title>Genome- and Community-Level Interaction Insights into Carbon Utilization and Element Cycling Functions of Hydrothermarchaeota in Hydrothermal Sediment.</title>
        <authorList>
            <person name="Zhou Z."/>
            <person name="Liu Y."/>
            <person name="Xu W."/>
            <person name="Pan J."/>
            <person name="Luo Z.H."/>
            <person name="Li M."/>
        </authorList>
    </citation>
    <scope>NUCLEOTIDE SEQUENCE [LARGE SCALE GENOMIC DNA]</scope>
    <source>
        <strain evidence="2">HyVt-113</strain>
    </source>
</reference>
<organism evidence="2">
    <name type="scientific">Desulfofervidus auxilii</name>
    <dbReference type="NCBI Taxonomy" id="1621989"/>
    <lineage>
        <taxon>Bacteria</taxon>
        <taxon>Pseudomonadati</taxon>
        <taxon>Thermodesulfobacteriota</taxon>
        <taxon>Candidatus Desulfofervidia</taxon>
        <taxon>Candidatus Desulfofervidales</taxon>
        <taxon>Candidatus Desulfofervidaceae</taxon>
        <taxon>Candidatus Desulfofervidus</taxon>
    </lineage>
</organism>
<dbReference type="GO" id="GO:0002949">
    <property type="term" value="P:tRNA threonylcarbamoyladenosine modification"/>
    <property type="evidence" value="ECO:0007669"/>
    <property type="project" value="InterPro"/>
</dbReference>
<feature type="domain" description="Gcp-like" evidence="1">
    <location>
        <begin position="34"/>
        <end position="222"/>
    </location>
</feature>
<gene>
    <name evidence="2" type="primary">tsaB</name>
    <name evidence="2" type="ORF">ENF30_01970</name>
</gene>
<dbReference type="AlphaFoldDB" id="A0A7V0IAB8"/>
<dbReference type="InterPro" id="IPR000905">
    <property type="entry name" value="Gcp-like_dom"/>
</dbReference>
<sequence>MKILTIDTSTSVGNVALIENTQLKGEITLNLPLTHNQRLIMSLEVLLNCMRCSISEIDLIAVIKGPGSFTGLRIGVATAKGLAFALNKPIVGVNSLDALAFNFSSTPYLICPMLDAKKNQIFTAIYEVKKDEIKRISPYQSVFPEILLKGLRRKTIFVGTGVFIYEELIKKRLKRKAIFPPIHLHRIHPETIAYLATKAIKEGENTDPIQLVPFYIRPSDAELSLKNEYNKKN</sequence>
<dbReference type="EMBL" id="DQWQ01000086">
    <property type="protein sequence ID" value="HDD35547.1"/>
    <property type="molecule type" value="Genomic_DNA"/>
</dbReference>
<dbReference type="Proteomes" id="UP000885706">
    <property type="component" value="Unassembled WGS sequence"/>
</dbReference>
<evidence type="ECO:0000313" key="2">
    <source>
        <dbReference type="EMBL" id="HDD35547.1"/>
    </source>
</evidence>